<protein>
    <submittedName>
        <fullName evidence="2">Uncharacterized protein</fullName>
    </submittedName>
</protein>
<evidence type="ECO:0000313" key="2">
    <source>
        <dbReference type="EMBL" id="ABW66452.1"/>
    </source>
</evidence>
<reference evidence="2 3" key="1">
    <citation type="submission" date="2007-10" db="EMBL/GenBank/DDBJ databases">
        <title>Complete sequence of Desulfococcus oleovorans Hxd3.</title>
        <authorList>
            <consortium name="US DOE Joint Genome Institute"/>
            <person name="Copeland A."/>
            <person name="Lucas S."/>
            <person name="Lapidus A."/>
            <person name="Barry K."/>
            <person name="Glavina del Rio T."/>
            <person name="Dalin E."/>
            <person name="Tice H."/>
            <person name="Pitluck S."/>
            <person name="Kiss H."/>
            <person name="Brettin T."/>
            <person name="Bruce D."/>
            <person name="Detter J.C."/>
            <person name="Han C."/>
            <person name="Schmutz J."/>
            <person name="Larimer F."/>
            <person name="Land M."/>
            <person name="Hauser L."/>
            <person name="Kyrpides N."/>
            <person name="Kim E."/>
            <person name="Wawrik B."/>
            <person name="Richardson P."/>
        </authorList>
    </citation>
    <scope>NUCLEOTIDE SEQUENCE [LARGE SCALE GENOMIC DNA]</scope>
    <source>
        <strain evidence="3">DSM 6200 / JCM 39069 / Hxd3</strain>
    </source>
</reference>
<evidence type="ECO:0000313" key="3">
    <source>
        <dbReference type="Proteomes" id="UP000008561"/>
    </source>
</evidence>
<gene>
    <name evidence="2" type="ordered locus">Dole_0642</name>
</gene>
<dbReference type="EMBL" id="CP000859">
    <property type="protein sequence ID" value="ABW66452.1"/>
    <property type="molecule type" value="Genomic_DNA"/>
</dbReference>
<keyword evidence="1" id="KW-1133">Transmembrane helix</keyword>
<keyword evidence="3" id="KW-1185">Reference proteome</keyword>
<sequence>MEMSTVTVFFISFVGVGLIYAIIAAFTKIFYKNKSIADLSLFELKVLDDEATVGGRLAGFVVNLFSSIIAPPIYILAGIITFIFWILAD</sequence>
<accession>A8ZUN9</accession>
<dbReference type="AlphaFoldDB" id="A8ZUN9"/>
<feature type="transmembrane region" description="Helical" evidence="1">
    <location>
        <begin position="6"/>
        <end position="26"/>
    </location>
</feature>
<feature type="transmembrane region" description="Helical" evidence="1">
    <location>
        <begin position="64"/>
        <end position="88"/>
    </location>
</feature>
<organism evidence="2 3">
    <name type="scientific">Desulfosudis oleivorans (strain DSM 6200 / JCM 39069 / Hxd3)</name>
    <name type="common">Desulfococcus oleovorans</name>
    <dbReference type="NCBI Taxonomy" id="96561"/>
    <lineage>
        <taxon>Bacteria</taxon>
        <taxon>Pseudomonadati</taxon>
        <taxon>Thermodesulfobacteriota</taxon>
        <taxon>Desulfobacteria</taxon>
        <taxon>Desulfobacterales</taxon>
        <taxon>Desulfosudaceae</taxon>
        <taxon>Desulfosudis</taxon>
    </lineage>
</organism>
<keyword evidence="1" id="KW-0472">Membrane</keyword>
<dbReference type="Proteomes" id="UP000008561">
    <property type="component" value="Chromosome"/>
</dbReference>
<evidence type="ECO:0000256" key="1">
    <source>
        <dbReference type="SAM" id="Phobius"/>
    </source>
</evidence>
<proteinExistence type="predicted"/>
<dbReference type="HOGENOM" id="CLU_2449806_0_0_7"/>
<dbReference type="KEGG" id="dol:Dole_0642"/>
<keyword evidence="1" id="KW-0812">Transmembrane</keyword>
<name>A8ZUN9_DESOH</name>